<name>A0ABD2WF97_9HYME</name>
<evidence type="ECO:0000313" key="2">
    <source>
        <dbReference type="EMBL" id="KAL3391581.1"/>
    </source>
</evidence>
<organism evidence="2 3">
    <name type="scientific">Trichogramma kaykai</name>
    <dbReference type="NCBI Taxonomy" id="54128"/>
    <lineage>
        <taxon>Eukaryota</taxon>
        <taxon>Metazoa</taxon>
        <taxon>Ecdysozoa</taxon>
        <taxon>Arthropoda</taxon>
        <taxon>Hexapoda</taxon>
        <taxon>Insecta</taxon>
        <taxon>Pterygota</taxon>
        <taxon>Neoptera</taxon>
        <taxon>Endopterygota</taxon>
        <taxon>Hymenoptera</taxon>
        <taxon>Apocrita</taxon>
        <taxon>Proctotrupomorpha</taxon>
        <taxon>Chalcidoidea</taxon>
        <taxon>Trichogrammatidae</taxon>
        <taxon>Trichogramma</taxon>
    </lineage>
</organism>
<feature type="compositionally biased region" description="Acidic residues" evidence="1">
    <location>
        <begin position="83"/>
        <end position="98"/>
    </location>
</feature>
<gene>
    <name evidence="2" type="ORF">TKK_013518</name>
</gene>
<sequence>MASANEIMQNVANLKAIRNIANLGQEEVEQLLERRNSTIAGIAQFFPGRRNMIRRASLLIEVQALQKKLQNRLLNNIQHADMDTSDDDDDDDDDDEPLDERVGGEIADNGEKKEEEVDEAAAEISNGKEEEEENNEAIGENSNGEEENTEGPANLVRNRVSNDNLVWRDTERMFRSAVRMGEIVNNTHVNVGVFVSDCFPLFKIKTEEIVVKQPIKCYCVLELEFKSPRIGDEKLIIKWLHTNAMIIFETTNLSEWYDEYVKAYIDKRIDSFCENGSGWTVNRIIKLTVVVLNYEPFKGASFIPLPKQISNKGATVNVINKDEKCFMWSILTALHPDHTNRNRVQHYLPHVNELNFGDLKFPIKVCDIDKFEKLNPTIAINLHKLRLKNGEYIVNPCRCSKKDYMHDKNIKLINLLYLQNYYKDEGMDDVETAKLNYLEDPPVAQAEETKAHYVLITSMDALLNSQISKNGHKLHLCDGCYSRFHSKQKLDEHIPYCGKMNGFTRVKMPETKNNEDILCFKNHKH</sequence>
<evidence type="ECO:0000313" key="3">
    <source>
        <dbReference type="Proteomes" id="UP001627154"/>
    </source>
</evidence>
<dbReference type="EMBL" id="JBJJXI010000108">
    <property type="protein sequence ID" value="KAL3391581.1"/>
    <property type="molecule type" value="Genomic_DNA"/>
</dbReference>
<comment type="caution">
    <text evidence="2">The sequence shown here is derived from an EMBL/GenBank/DDBJ whole genome shotgun (WGS) entry which is preliminary data.</text>
</comment>
<dbReference type="AlphaFoldDB" id="A0ABD2WF97"/>
<dbReference type="Proteomes" id="UP001627154">
    <property type="component" value="Unassembled WGS sequence"/>
</dbReference>
<reference evidence="2 3" key="1">
    <citation type="journal article" date="2024" name="bioRxiv">
        <title>A reference genome for Trichogramma kaykai: A tiny desert-dwelling parasitoid wasp with competing sex-ratio distorters.</title>
        <authorList>
            <person name="Culotta J."/>
            <person name="Lindsey A.R."/>
        </authorList>
    </citation>
    <scope>NUCLEOTIDE SEQUENCE [LARGE SCALE GENOMIC DNA]</scope>
    <source>
        <strain evidence="2 3">KSX58</strain>
    </source>
</reference>
<feature type="region of interest" description="Disordered" evidence="1">
    <location>
        <begin position="79"/>
        <end position="156"/>
    </location>
</feature>
<feature type="compositionally biased region" description="Basic and acidic residues" evidence="1">
    <location>
        <begin position="99"/>
        <end position="115"/>
    </location>
</feature>
<proteinExistence type="predicted"/>
<protein>
    <recommendedName>
        <fullName evidence="4">C2H2-type domain-containing protein</fullName>
    </recommendedName>
</protein>
<keyword evidence="3" id="KW-1185">Reference proteome</keyword>
<evidence type="ECO:0008006" key="4">
    <source>
        <dbReference type="Google" id="ProtNLM"/>
    </source>
</evidence>
<accession>A0ABD2WF97</accession>
<dbReference type="PANTHER" id="PTHR31511:SF12">
    <property type="entry name" value="RHO TERMINATION FACTOR N-TERMINAL DOMAIN-CONTAINING PROTEIN"/>
    <property type="match status" value="1"/>
</dbReference>
<evidence type="ECO:0000256" key="1">
    <source>
        <dbReference type="SAM" id="MobiDB-lite"/>
    </source>
</evidence>
<dbReference type="PANTHER" id="PTHR31511">
    <property type="entry name" value="PROTEIN CBG23764"/>
    <property type="match status" value="1"/>
</dbReference>